<dbReference type="InterPro" id="IPR050800">
    <property type="entry name" value="ARTD/PARP"/>
</dbReference>
<protein>
    <recommendedName>
        <fullName evidence="30">Poly [ADP-ribose] polymerase</fullName>
        <shortName evidence="30">PARP</shortName>
        <ecNumber evidence="30">2.4.2.-</ecNumber>
    </recommendedName>
</protein>
<dbReference type="InterPro" id="IPR036930">
    <property type="entry name" value="WGR_dom_sf"/>
</dbReference>
<keyword evidence="16" id="KW-0862">Zinc</keyword>
<dbReference type="CDD" id="cd01437">
    <property type="entry name" value="parp_like"/>
    <property type="match status" value="1"/>
</dbReference>
<evidence type="ECO:0000256" key="9">
    <source>
        <dbReference type="ARBA" id="ARBA00022676"/>
    </source>
</evidence>
<keyword evidence="18" id="KW-0805">Transcription regulation</keyword>
<dbReference type="STRING" id="70667.A0A183TQ57"/>
<evidence type="ECO:0000256" key="18">
    <source>
        <dbReference type="ARBA" id="ARBA00023015"/>
    </source>
</evidence>
<keyword evidence="35" id="KW-1185">Reference proteome</keyword>
<evidence type="ECO:0000256" key="14">
    <source>
        <dbReference type="ARBA" id="ARBA00022765"/>
    </source>
</evidence>
<evidence type="ECO:0000256" key="15">
    <source>
        <dbReference type="ARBA" id="ARBA00022771"/>
    </source>
</evidence>
<keyword evidence="13" id="KW-0677">Repeat</keyword>
<evidence type="ECO:0000256" key="4">
    <source>
        <dbReference type="ARBA" id="ARBA00022454"/>
    </source>
</evidence>
<reference evidence="34 35" key="2">
    <citation type="submission" date="2018-11" db="EMBL/GenBank/DDBJ databases">
        <authorList>
            <consortium name="Pathogen Informatics"/>
        </authorList>
    </citation>
    <scope>NUCLEOTIDE SEQUENCE [LARGE SCALE GENOMIC DNA]</scope>
    <source>
        <strain evidence="34 35">NST_G2</strain>
    </source>
</reference>
<keyword evidence="4" id="KW-0158">Chromosome</keyword>
<dbReference type="EMBL" id="UYSU01044819">
    <property type="protein sequence ID" value="VDM04991.1"/>
    <property type="molecule type" value="Genomic_DNA"/>
</dbReference>
<keyword evidence="20" id="KW-0238">DNA-binding</keyword>
<evidence type="ECO:0000313" key="35">
    <source>
        <dbReference type="Proteomes" id="UP000275846"/>
    </source>
</evidence>
<evidence type="ECO:0000256" key="27">
    <source>
        <dbReference type="ARBA" id="ARBA00048241"/>
    </source>
</evidence>
<dbReference type="GO" id="GO:0006302">
    <property type="term" value="P:double-strand break repair"/>
    <property type="evidence" value="ECO:0007669"/>
    <property type="project" value="TreeGrafter"/>
</dbReference>
<dbReference type="Pfam" id="PF05406">
    <property type="entry name" value="WGR"/>
    <property type="match status" value="1"/>
</dbReference>
<evidence type="ECO:0000256" key="2">
    <source>
        <dbReference type="ARBA" id="ARBA00004514"/>
    </source>
</evidence>
<evidence type="ECO:0000256" key="22">
    <source>
        <dbReference type="ARBA" id="ARBA00023242"/>
    </source>
</evidence>
<comment type="similarity">
    <text evidence="25">Belongs to the ARTD/PARP family.</text>
</comment>
<comment type="catalytic activity">
    <reaction evidence="28">
        <text>L-tyrosyl-[protein] + NAD(+) = O-(ADP-D-ribosyl)-L-tyrosyl-[protein] + nicotinamide + H(+)</text>
        <dbReference type="Rhea" id="RHEA:58236"/>
        <dbReference type="Rhea" id="RHEA-COMP:10136"/>
        <dbReference type="Rhea" id="RHEA-COMP:15092"/>
        <dbReference type="ChEBI" id="CHEBI:15378"/>
        <dbReference type="ChEBI" id="CHEBI:17154"/>
        <dbReference type="ChEBI" id="CHEBI:46858"/>
        <dbReference type="ChEBI" id="CHEBI:57540"/>
        <dbReference type="ChEBI" id="CHEBI:142557"/>
    </reaction>
    <physiologicalReaction direction="left-to-right" evidence="28">
        <dbReference type="Rhea" id="RHEA:58237"/>
    </physiologicalReaction>
</comment>
<keyword evidence="7" id="KW-0021">Allosteric enzyme</keyword>
<comment type="catalytic activity">
    <reaction evidence="27">
        <text>L-histidyl-[protein] + NAD(+) = N(tele)-(ADP-D-ribosyl)-L-histidyl-[protein] + nicotinamide + H(+)</text>
        <dbReference type="Rhea" id="RHEA:72071"/>
        <dbReference type="Rhea" id="RHEA-COMP:9745"/>
        <dbReference type="Rhea" id="RHEA-COMP:18085"/>
        <dbReference type="ChEBI" id="CHEBI:15378"/>
        <dbReference type="ChEBI" id="CHEBI:17154"/>
        <dbReference type="ChEBI" id="CHEBI:29979"/>
        <dbReference type="ChEBI" id="CHEBI:57540"/>
        <dbReference type="ChEBI" id="CHEBI:191398"/>
    </reaction>
    <physiologicalReaction direction="left-to-right" evidence="27">
        <dbReference type="Rhea" id="RHEA:72072"/>
    </physiologicalReaction>
</comment>
<dbReference type="CDD" id="cd08001">
    <property type="entry name" value="WGR_PARP1_like"/>
    <property type="match status" value="1"/>
</dbReference>
<dbReference type="Gene3D" id="3.90.228.10">
    <property type="match status" value="1"/>
</dbReference>
<dbReference type="GO" id="GO:0008270">
    <property type="term" value="F:zinc ion binding"/>
    <property type="evidence" value="ECO:0007669"/>
    <property type="project" value="UniProtKB-KW"/>
</dbReference>
<dbReference type="GO" id="GO:0016779">
    <property type="term" value="F:nucleotidyltransferase activity"/>
    <property type="evidence" value="ECO:0007669"/>
    <property type="project" value="UniProtKB-KW"/>
</dbReference>
<evidence type="ECO:0000256" key="7">
    <source>
        <dbReference type="ARBA" id="ARBA00022533"/>
    </source>
</evidence>
<dbReference type="OrthoDB" id="429950at2759"/>
<dbReference type="GO" id="GO:0070212">
    <property type="term" value="P:protein poly-ADP-ribosylation"/>
    <property type="evidence" value="ECO:0007669"/>
    <property type="project" value="TreeGrafter"/>
</dbReference>
<dbReference type="GO" id="GO:0005694">
    <property type="term" value="C:chromosome"/>
    <property type="evidence" value="ECO:0007669"/>
    <property type="project" value="UniProtKB-SubCell"/>
</dbReference>
<evidence type="ECO:0000256" key="25">
    <source>
        <dbReference type="ARBA" id="ARBA00024347"/>
    </source>
</evidence>
<evidence type="ECO:0000313" key="34">
    <source>
        <dbReference type="EMBL" id="VDM04991.1"/>
    </source>
</evidence>
<gene>
    <name evidence="34" type="ORF">SSLN_LOCUS18605</name>
</gene>
<feature type="domain" description="PARP alpha-helical" evidence="32">
    <location>
        <begin position="205"/>
        <end position="331"/>
    </location>
</feature>
<dbReference type="FunFam" id="1.20.142.10:FF:000001">
    <property type="entry name" value="Poly [ADP-ribose] polymerase"/>
    <property type="match status" value="1"/>
</dbReference>
<evidence type="ECO:0000256" key="1">
    <source>
        <dbReference type="ARBA" id="ARBA00004286"/>
    </source>
</evidence>
<dbReference type="PANTHER" id="PTHR10459">
    <property type="entry name" value="DNA LIGASE"/>
    <property type="match status" value="1"/>
</dbReference>
<dbReference type="Gene3D" id="1.20.142.10">
    <property type="entry name" value="Poly(ADP-ribose) polymerase, regulatory domain"/>
    <property type="match status" value="1"/>
</dbReference>
<evidence type="ECO:0000256" key="8">
    <source>
        <dbReference type="ARBA" id="ARBA00022588"/>
    </source>
</evidence>
<dbReference type="SUPFAM" id="SSF47587">
    <property type="entry name" value="Domain of poly(ADP-ribose) polymerase"/>
    <property type="match status" value="1"/>
</dbReference>
<evidence type="ECO:0000256" key="29">
    <source>
        <dbReference type="ARBA" id="ARBA00048575"/>
    </source>
</evidence>
<evidence type="ECO:0000256" key="10">
    <source>
        <dbReference type="ARBA" id="ARBA00022679"/>
    </source>
</evidence>
<evidence type="ECO:0000256" key="3">
    <source>
        <dbReference type="ARBA" id="ARBA00004604"/>
    </source>
</evidence>
<evidence type="ECO:0000256" key="19">
    <source>
        <dbReference type="ARBA" id="ARBA00023027"/>
    </source>
</evidence>
<name>A0A183TQ57_SCHSO</name>
<evidence type="ECO:0000256" key="28">
    <source>
        <dbReference type="ARBA" id="ARBA00048339"/>
    </source>
</evidence>
<evidence type="ECO:0000256" key="12">
    <source>
        <dbReference type="ARBA" id="ARBA00022723"/>
    </source>
</evidence>
<dbReference type="GO" id="GO:0005730">
    <property type="term" value="C:nucleolus"/>
    <property type="evidence" value="ECO:0007669"/>
    <property type="project" value="UniProtKB-SubCell"/>
</dbReference>
<evidence type="ECO:0000259" key="31">
    <source>
        <dbReference type="PROSITE" id="PS51059"/>
    </source>
</evidence>
<feature type="domain" description="WGR" evidence="33">
    <location>
        <begin position="66"/>
        <end position="182"/>
    </location>
</feature>
<keyword evidence="19 30" id="KW-0520">NAD</keyword>
<proteinExistence type="inferred from homology"/>
<keyword evidence="9 30" id="KW-0328">Glycosyltransferase</keyword>
<evidence type="ECO:0000256" key="5">
    <source>
        <dbReference type="ARBA" id="ARBA00022490"/>
    </source>
</evidence>
<comment type="catalytic activity">
    <reaction evidence="26">
        <text>NAD(+) + (ADP-D-ribosyl)n-acceptor = nicotinamide + (ADP-D-ribosyl)n+1-acceptor + H(+).</text>
        <dbReference type="EC" id="2.4.2.30"/>
    </reaction>
</comment>
<evidence type="ECO:0000256" key="13">
    <source>
        <dbReference type="ARBA" id="ARBA00022737"/>
    </source>
</evidence>
<evidence type="ECO:0000259" key="32">
    <source>
        <dbReference type="PROSITE" id="PS51060"/>
    </source>
</evidence>
<evidence type="ECO:0000256" key="23">
    <source>
        <dbReference type="ARBA" id="ARBA00024159"/>
    </source>
</evidence>
<dbReference type="Proteomes" id="UP000275846">
    <property type="component" value="Unassembled WGS sequence"/>
</dbReference>
<dbReference type="InterPro" id="IPR012317">
    <property type="entry name" value="Poly(ADP-ribose)pol_cat_dom"/>
</dbReference>
<keyword evidence="8" id="KW-0399">Innate immunity</keyword>
<dbReference type="SUPFAM" id="SSF142921">
    <property type="entry name" value="WGR domain-like"/>
    <property type="match status" value="1"/>
</dbReference>
<dbReference type="WBParaSite" id="SSLN_0001930401-mRNA-1">
    <property type="protein sequence ID" value="SSLN_0001930401-mRNA-1"/>
    <property type="gene ID" value="SSLN_0001930401"/>
</dbReference>
<evidence type="ECO:0000256" key="11">
    <source>
        <dbReference type="ARBA" id="ARBA00022695"/>
    </source>
</evidence>
<keyword evidence="11" id="KW-0548">Nucleotidyltransferase</keyword>
<dbReference type="GO" id="GO:1990404">
    <property type="term" value="F:NAD+-protein mono-ADP-ribosyltransferase activity"/>
    <property type="evidence" value="ECO:0007669"/>
    <property type="project" value="TreeGrafter"/>
</dbReference>
<evidence type="ECO:0000256" key="20">
    <source>
        <dbReference type="ARBA" id="ARBA00023125"/>
    </source>
</evidence>
<keyword evidence="14" id="KW-0013">ADP-ribosylation</keyword>
<comment type="subcellular location">
    <subcellularLocation>
        <location evidence="1">Chromosome</location>
    </subcellularLocation>
    <subcellularLocation>
        <location evidence="2">Cytoplasm</location>
        <location evidence="2">Cytosol</location>
    </subcellularLocation>
    <subcellularLocation>
        <location evidence="3">Nucleus</location>
        <location evidence="3">Nucleolus</location>
    </subcellularLocation>
</comment>
<dbReference type="SMART" id="SM00773">
    <property type="entry name" value="WGR"/>
    <property type="match status" value="1"/>
</dbReference>
<dbReference type="EC" id="2.4.2.-" evidence="30"/>
<evidence type="ECO:0000256" key="21">
    <source>
        <dbReference type="ARBA" id="ARBA00023163"/>
    </source>
</evidence>
<dbReference type="PROSITE" id="PS51060">
    <property type="entry name" value="PARP_ALPHA_HD"/>
    <property type="match status" value="1"/>
</dbReference>
<comment type="catalytic activity">
    <reaction evidence="29">
        <text>L-seryl-[protein] + NAD(+) = O-(ADP-D-ribosyl)-L-seryl-[protein] + nicotinamide + H(+)</text>
        <dbReference type="Rhea" id="RHEA:58232"/>
        <dbReference type="Rhea" id="RHEA-COMP:9863"/>
        <dbReference type="Rhea" id="RHEA-COMP:15091"/>
        <dbReference type="ChEBI" id="CHEBI:15378"/>
        <dbReference type="ChEBI" id="CHEBI:17154"/>
        <dbReference type="ChEBI" id="CHEBI:29999"/>
        <dbReference type="ChEBI" id="CHEBI:57540"/>
        <dbReference type="ChEBI" id="CHEBI:142556"/>
    </reaction>
    <physiologicalReaction direction="left-to-right" evidence="29">
        <dbReference type="Rhea" id="RHEA:58233"/>
    </physiologicalReaction>
</comment>
<comment type="catalytic activity">
    <reaction evidence="24">
        <text>L-aspartyl-[protein] + NAD(+) = 4-O-(ADP-D-ribosyl)-L-aspartyl-[protein] + nicotinamide</text>
        <dbReference type="Rhea" id="RHEA:54424"/>
        <dbReference type="Rhea" id="RHEA-COMP:9867"/>
        <dbReference type="Rhea" id="RHEA-COMP:13832"/>
        <dbReference type="ChEBI" id="CHEBI:17154"/>
        <dbReference type="ChEBI" id="CHEBI:29961"/>
        <dbReference type="ChEBI" id="CHEBI:57540"/>
        <dbReference type="ChEBI" id="CHEBI:138102"/>
    </reaction>
    <physiologicalReaction direction="left-to-right" evidence="24">
        <dbReference type="Rhea" id="RHEA:54425"/>
    </physiologicalReaction>
</comment>
<evidence type="ECO:0000256" key="6">
    <source>
        <dbReference type="ARBA" id="ARBA00022499"/>
    </source>
</evidence>
<feature type="domain" description="PARP catalytic" evidence="31">
    <location>
        <begin position="338"/>
        <end position="559"/>
    </location>
</feature>
<keyword evidence="5" id="KW-0963">Cytoplasm</keyword>
<dbReference type="PROSITE" id="PS51977">
    <property type="entry name" value="WGR"/>
    <property type="match status" value="1"/>
</dbReference>
<keyword evidence="12" id="KW-0479">Metal-binding</keyword>
<dbReference type="InterPro" id="IPR004102">
    <property type="entry name" value="Poly(ADP-ribose)pol_reg_dom"/>
</dbReference>
<keyword evidence="22" id="KW-0539">Nucleus</keyword>
<dbReference type="GO" id="GO:0003950">
    <property type="term" value="F:NAD+ poly-ADP-ribosyltransferase activity"/>
    <property type="evidence" value="ECO:0007669"/>
    <property type="project" value="UniProtKB-UniRule"/>
</dbReference>
<evidence type="ECO:0000256" key="16">
    <source>
        <dbReference type="ARBA" id="ARBA00022833"/>
    </source>
</evidence>
<evidence type="ECO:0000256" key="30">
    <source>
        <dbReference type="RuleBase" id="RU362114"/>
    </source>
</evidence>
<dbReference type="InterPro" id="IPR008893">
    <property type="entry name" value="WGR_domain"/>
</dbReference>
<dbReference type="Pfam" id="PF02877">
    <property type="entry name" value="PARP_reg"/>
    <property type="match status" value="1"/>
</dbReference>
<dbReference type="GO" id="GO:0005829">
    <property type="term" value="C:cytosol"/>
    <property type="evidence" value="ECO:0007669"/>
    <property type="project" value="UniProtKB-SubCell"/>
</dbReference>
<dbReference type="PROSITE" id="PS51059">
    <property type="entry name" value="PARP_CATALYTIC"/>
    <property type="match status" value="1"/>
</dbReference>
<reference evidence="36" key="1">
    <citation type="submission" date="2016-06" db="UniProtKB">
        <authorList>
            <consortium name="WormBaseParasite"/>
        </authorList>
    </citation>
    <scope>IDENTIFICATION</scope>
</reference>
<evidence type="ECO:0000259" key="33">
    <source>
        <dbReference type="PROSITE" id="PS51977"/>
    </source>
</evidence>
<dbReference type="GO" id="GO:0045087">
    <property type="term" value="P:innate immune response"/>
    <property type="evidence" value="ECO:0007669"/>
    <property type="project" value="UniProtKB-KW"/>
</dbReference>
<dbReference type="SUPFAM" id="SSF56399">
    <property type="entry name" value="ADP-ribosylation"/>
    <property type="match status" value="1"/>
</dbReference>
<dbReference type="InterPro" id="IPR036616">
    <property type="entry name" value="Poly(ADP-ribose)pol_reg_dom_sf"/>
</dbReference>
<comment type="catalytic activity">
    <reaction evidence="23">
        <text>L-glutamyl-[protein] + NAD(+) = 5-O-(ADP-D-ribosyl)-L-glutamyl-[protein] + nicotinamide</text>
        <dbReference type="Rhea" id="RHEA:58224"/>
        <dbReference type="Rhea" id="RHEA-COMP:10208"/>
        <dbReference type="Rhea" id="RHEA-COMP:15089"/>
        <dbReference type="ChEBI" id="CHEBI:17154"/>
        <dbReference type="ChEBI" id="CHEBI:29973"/>
        <dbReference type="ChEBI" id="CHEBI:57540"/>
        <dbReference type="ChEBI" id="CHEBI:142540"/>
    </reaction>
    <physiologicalReaction direction="left-to-right" evidence="23">
        <dbReference type="Rhea" id="RHEA:58225"/>
    </physiologicalReaction>
</comment>
<dbReference type="AlphaFoldDB" id="A0A183TQ57"/>
<evidence type="ECO:0000256" key="17">
    <source>
        <dbReference type="ARBA" id="ARBA00022859"/>
    </source>
</evidence>
<sequence>MPPVFALRYHLDFLHTPLPTAVVPAKSASSKASQQRALDQEMREAVVKMRIKGGAVVDPDSGMEDIASVLKDCKGRPLSAVLGMVDLVKGINSYYRLVGMSPKMACFHNRNDLPVLVSDKEPKRYWVFRAWGRTGTTIGGNKVENFANAHSATDHFEDLYREKTGNDWGTSKEDFQKLPFKFFPLEMDYGEEAMKMKQEAIPHIPSKLEARIQALMRFLFDEASLQEALREFEIDTRKMPLGKLSRSQIRQAYGVLGELSQILSTKPPKLESAVASRHTALLSNSTQFYTLIPHDFGLKAPPLLDNLDVIKTKSRMLEDLLEMEVAYNLMKTGDSQVNPLDDHYAKLHNRIEPLDHESKEFQRIVEYMQKTHASTHSRYTLEVVDIFSVEREGEAEQYQAFKDLSNKMLLWHGSRRTNWAGILAQGLRIAPPEAPVTGYMFGKGIYFADMCSKSANYCYPSHEMSQGCMLLCEVALGKMHECSTADDSKLKKEYDSRKGVGATCPDPDTYYTDENGVVYPTGHPKSTSVSGHLLYNEFIVYNTAQVRQKYLVWVNFNFK</sequence>
<keyword evidence="17" id="KW-0391">Immunity</keyword>
<evidence type="ECO:0000313" key="36">
    <source>
        <dbReference type="WBParaSite" id="SSLN_0001930401-mRNA-1"/>
    </source>
</evidence>
<dbReference type="PANTHER" id="PTHR10459:SF112">
    <property type="entry name" value="POLY [ADP-RIBOSE] POLYMERASE 1"/>
    <property type="match status" value="1"/>
</dbReference>
<organism evidence="36">
    <name type="scientific">Schistocephalus solidus</name>
    <name type="common">Tapeworm</name>
    <dbReference type="NCBI Taxonomy" id="70667"/>
    <lineage>
        <taxon>Eukaryota</taxon>
        <taxon>Metazoa</taxon>
        <taxon>Spiralia</taxon>
        <taxon>Lophotrochozoa</taxon>
        <taxon>Platyhelminthes</taxon>
        <taxon>Cestoda</taxon>
        <taxon>Eucestoda</taxon>
        <taxon>Diphyllobothriidea</taxon>
        <taxon>Diphyllobothriidae</taxon>
        <taxon>Schistocephalus</taxon>
    </lineage>
</organism>
<dbReference type="Pfam" id="PF00644">
    <property type="entry name" value="PARP"/>
    <property type="match status" value="1"/>
</dbReference>
<keyword evidence="15" id="KW-0863">Zinc-finger</keyword>
<accession>A0A183TQ57</accession>
<keyword evidence="6" id="KW-1017">Isopeptide bond</keyword>
<keyword evidence="21" id="KW-0804">Transcription</keyword>
<evidence type="ECO:0000256" key="24">
    <source>
        <dbReference type="ARBA" id="ARBA00024164"/>
    </source>
</evidence>
<dbReference type="GO" id="GO:0003677">
    <property type="term" value="F:DNA binding"/>
    <property type="evidence" value="ECO:0007669"/>
    <property type="project" value="UniProtKB-KW"/>
</dbReference>
<keyword evidence="10 30" id="KW-0808">Transferase</keyword>
<dbReference type="FunFam" id="3.90.228.10:FF:000002">
    <property type="entry name" value="Poly [ADP-ribose] polymerase"/>
    <property type="match status" value="1"/>
</dbReference>
<evidence type="ECO:0000256" key="26">
    <source>
        <dbReference type="ARBA" id="ARBA00033987"/>
    </source>
</evidence>